<protein>
    <submittedName>
        <fullName evidence="2">Uncharacterized protein</fullName>
    </submittedName>
</protein>
<dbReference type="GO" id="GO:0000118">
    <property type="term" value="C:histone deacetylase complex"/>
    <property type="evidence" value="ECO:0007669"/>
    <property type="project" value="TreeGrafter"/>
</dbReference>
<accession>A0AAP0MH25</accession>
<organism evidence="2 3">
    <name type="scientific">Citrus x changshan-huyou</name>
    <dbReference type="NCBI Taxonomy" id="2935761"/>
    <lineage>
        <taxon>Eukaryota</taxon>
        <taxon>Viridiplantae</taxon>
        <taxon>Streptophyta</taxon>
        <taxon>Embryophyta</taxon>
        <taxon>Tracheophyta</taxon>
        <taxon>Spermatophyta</taxon>
        <taxon>Magnoliopsida</taxon>
        <taxon>eudicotyledons</taxon>
        <taxon>Gunneridae</taxon>
        <taxon>Pentapetalae</taxon>
        <taxon>rosids</taxon>
        <taxon>malvids</taxon>
        <taxon>Sapindales</taxon>
        <taxon>Rutaceae</taxon>
        <taxon>Aurantioideae</taxon>
        <taxon>Citrus</taxon>
    </lineage>
</organism>
<evidence type="ECO:0000313" key="2">
    <source>
        <dbReference type="EMBL" id="KAK9208953.1"/>
    </source>
</evidence>
<dbReference type="PANTHER" id="PTHR12346">
    <property type="entry name" value="SIN3B-RELATED"/>
    <property type="match status" value="1"/>
</dbReference>
<dbReference type="GO" id="GO:0000122">
    <property type="term" value="P:negative regulation of transcription by RNA polymerase II"/>
    <property type="evidence" value="ECO:0007669"/>
    <property type="project" value="TreeGrafter"/>
</dbReference>
<dbReference type="GO" id="GO:0000785">
    <property type="term" value="C:chromatin"/>
    <property type="evidence" value="ECO:0007669"/>
    <property type="project" value="TreeGrafter"/>
</dbReference>
<comment type="caution">
    <text evidence="2">The sequence shown here is derived from an EMBL/GenBank/DDBJ whole genome shotgun (WGS) entry which is preliminary data.</text>
</comment>
<dbReference type="EMBL" id="JBCGBO010000004">
    <property type="protein sequence ID" value="KAK9208953.1"/>
    <property type="molecule type" value="Genomic_DNA"/>
</dbReference>
<dbReference type="Proteomes" id="UP001428341">
    <property type="component" value="Unassembled WGS sequence"/>
</dbReference>
<keyword evidence="1" id="KW-0678">Repressor</keyword>
<evidence type="ECO:0000313" key="3">
    <source>
        <dbReference type="Proteomes" id="UP001428341"/>
    </source>
</evidence>
<dbReference type="GO" id="GO:0003714">
    <property type="term" value="F:transcription corepressor activity"/>
    <property type="evidence" value="ECO:0007669"/>
    <property type="project" value="InterPro"/>
</dbReference>
<proteinExistence type="predicted"/>
<reference evidence="2 3" key="1">
    <citation type="submission" date="2024-05" db="EMBL/GenBank/DDBJ databases">
        <title>Haplotype-resolved chromosome-level genome assembly of Huyou (Citrus changshanensis).</title>
        <authorList>
            <person name="Miao C."/>
            <person name="Chen W."/>
            <person name="Wu Y."/>
            <person name="Wang L."/>
            <person name="Zhao S."/>
            <person name="Grierson D."/>
            <person name="Xu C."/>
            <person name="Chen K."/>
        </authorList>
    </citation>
    <scope>NUCLEOTIDE SEQUENCE [LARGE SCALE GENOMIC DNA]</scope>
    <source>
        <strain evidence="2">01-14</strain>
        <tissue evidence="2">Leaf</tissue>
    </source>
</reference>
<dbReference type="AlphaFoldDB" id="A0AAP0MH25"/>
<name>A0AAP0MH25_9ROSI</name>
<dbReference type="InterPro" id="IPR039774">
    <property type="entry name" value="Sin3-like"/>
</dbReference>
<evidence type="ECO:0000256" key="1">
    <source>
        <dbReference type="ARBA" id="ARBA00022491"/>
    </source>
</evidence>
<dbReference type="PANTHER" id="PTHR12346:SF0">
    <property type="entry name" value="SIN3A, ISOFORM G"/>
    <property type="match status" value="1"/>
</dbReference>
<sequence>MYSSKDSPQSVYVTPSYTLVVAPESNPIVMANHDHESKLVAQVLKNKWVCVPSTPFRQHCVQISKYQEALNQCKEHFEIEMLFNSIKLNFENIGELCKGINDKGINLEKNSFKFEQYLSAPNLRCIERIHGKQGLVALDKLHNDPLLVLPAIYKCLKGKPQDITGKAYDYDKKWARVNAKNDHKSLR</sequence>
<keyword evidence="3" id="KW-1185">Reference proteome</keyword>
<gene>
    <name evidence="2" type="ORF">WN944_001314</name>
</gene>